<dbReference type="Pfam" id="PF17906">
    <property type="entry name" value="HTH_48"/>
    <property type="match status" value="1"/>
</dbReference>
<organism evidence="3">
    <name type="scientific">Trichuris suis</name>
    <name type="common">pig whipworm</name>
    <dbReference type="NCBI Taxonomy" id="68888"/>
    <lineage>
        <taxon>Eukaryota</taxon>
        <taxon>Metazoa</taxon>
        <taxon>Ecdysozoa</taxon>
        <taxon>Nematoda</taxon>
        <taxon>Enoplea</taxon>
        <taxon>Dorylaimia</taxon>
        <taxon>Trichinellida</taxon>
        <taxon>Trichuridae</taxon>
        <taxon>Trichuris</taxon>
    </lineage>
</organism>
<dbReference type="GO" id="GO:0006303">
    <property type="term" value="P:double-strand break repair via nonhomologous end joining"/>
    <property type="evidence" value="ECO:0007669"/>
    <property type="project" value="TreeGrafter"/>
</dbReference>
<dbReference type="GO" id="GO:0003690">
    <property type="term" value="F:double-stranded DNA binding"/>
    <property type="evidence" value="ECO:0007669"/>
    <property type="project" value="TreeGrafter"/>
</dbReference>
<dbReference type="GO" id="GO:0044547">
    <property type="term" value="F:DNA topoisomerase binding"/>
    <property type="evidence" value="ECO:0007669"/>
    <property type="project" value="TreeGrafter"/>
</dbReference>
<dbReference type="AlphaFoldDB" id="A0A085NE61"/>
<proteinExistence type="predicted"/>
<evidence type="ECO:0000313" key="4">
    <source>
        <dbReference type="Proteomes" id="UP000030764"/>
    </source>
</evidence>
<dbReference type="PANTHER" id="PTHR46060:SF2">
    <property type="entry name" value="HISTONE-LYSINE N-METHYLTRANSFERASE SETMAR"/>
    <property type="match status" value="1"/>
</dbReference>
<sequence>MDGKAIRGLLLYKFKSGHSTREATHNINATFGQRMISKSSAARWFRRFASGDERLEDANPSGQRTDIDNDALKELVELDPTVTVRQMASKLCLSTGAIVTHLKRTGKVKKQDRWVNVTEDANVVKQQKPKS</sequence>
<dbReference type="GO" id="GO:0031297">
    <property type="term" value="P:replication fork processing"/>
    <property type="evidence" value="ECO:0007669"/>
    <property type="project" value="TreeGrafter"/>
</dbReference>
<name>A0A085NE61_9BILA</name>
<dbReference type="PANTHER" id="PTHR46060">
    <property type="entry name" value="MARINER MOS1 TRANSPOSASE-LIKE PROTEIN"/>
    <property type="match status" value="1"/>
</dbReference>
<dbReference type="InterPro" id="IPR041426">
    <property type="entry name" value="Mos1_HTH"/>
</dbReference>
<keyword evidence="4" id="KW-1185">Reference proteome</keyword>
<evidence type="ECO:0000313" key="2">
    <source>
        <dbReference type="EMBL" id="KFD51619.1"/>
    </source>
</evidence>
<dbReference type="GO" id="GO:0003697">
    <property type="term" value="F:single-stranded DNA binding"/>
    <property type="evidence" value="ECO:0007669"/>
    <property type="project" value="TreeGrafter"/>
</dbReference>
<dbReference type="GO" id="GO:0000014">
    <property type="term" value="F:single-stranded DNA endodeoxyribonuclease activity"/>
    <property type="evidence" value="ECO:0007669"/>
    <property type="project" value="TreeGrafter"/>
</dbReference>
<dbReference type="GO" id="GO:0000729">
    <property type="term" value="P:DNA double-strand break processing"/>
    <property type="evidence" value="ECO:0007669"/>
    <property type="project" value="TreeGrafter"/>
</dbReference>
<dbReference type="EMBL" id="KL363237">
    <property type="protein sequence ID" value="KFD51619.1"/>
    <property type="molecule type" value="Genomic_DNA"/>
</dbReference>
<dbReference type="GO" id="GO:0035861">
    <property type="term" value="C:site of double-strand break"/>
    <property type="evidence" value="ECO:0007669"/>
    <property type="project" value="TreeGrafter"/>
</dbReference>
<dbReference type="GO" id="GO:0046975">
    <property type="term" value="F:histone H3K36 methyltransferase activity"/>
    <property type="evidence" value="ECO:0007669"/>
    <property type="project" value="TreeGrafter"/>
</dbReference>
<dbReference type="GO" id="GO:0042800">
    <property type="term" value="F:histone H3K4 methyltransferase activity"/>
    <property type="evidence" value="ECO:0007669"/>
    <property type="project" value="TreeGrafter"/>
</dbReference>
<accession>A0A085NE61</accession>
<dbReference type="GO" id="GO:0005634">
    <property type="term" value="C:nucleus"/>
    <property type="evidence" value="ECO:0007669"/>
    <property type="project" value="TreeGrafter"/>
</dbReference>
<dbReference type="EMBL" id="KL367511">
    <property type="protein sequence ID" value="KFD67757.1"/>
    <property type="molecule type" value="Genomic_DNA"/>
</dbReference>
<dbReference type="GO" id="GO:0000793">
    <property type="term" value="C:condensed chromosome"/>
    <property type="evidence" value="ECO:0007669"/>
    <property type="project" value="TreeGrafter"/>
</dbReference>
<reference evidence="3 4" key="1">
    <citation type="journal article" date="2014" name="Nat. Genet.">
        <title>Genome and transcriptome of the porcine whipworm Trichuris suis.</title>
        <authorList>
            <person name="Jex A.R."/>
            <person name="Nejsum P."/>
            <person name="Schwarz E.M."/>
            <person name="Hu L."/>
            <person name="Young N.D."/>
            <person name="Hall R.S."/>
            <person name="Korhonen P.K."/>
            <person name="Liao S."/>
            <person name="Thamsborg S."/>
            <person name="Xia J."/>
            <person name="Xu P."/>
            <person name="Wang S."/>
            <person name="Scheerlinck J.P."/>
            <person name="Hofmann A."/>
            <person name="Sternberg P.W."/>
            <person name="Wang J."/>
            <person name="Gasser R.B."/>
        </authorList>
    </citation>
    <scope>NUCLEOTIDE SEQUENCE [LARGE SCALE GENOMIC DNA]</scope>
    <source>
        <strain evidence="3">DCEP-RM93F</strain>
        <strain evidence="2">DCEP-RM93M</strain>
    </source>
</reference>
<gene>
    <name evidence="2" type="ORF">M513_07498</name>
    <name evidence="3" type="ORF">M514_07498</name>
</gene>
<dbReference type="Proteomes" id="UP000030764">
    <property type="component" value="Unassembled WGS sequence"/>
</dbReference>
<dbReference type="InterPro" id="IPR052709">
    <property type="entry name" value="Transposase-MT_Hybrid"/>
</dbReference>
<dbReference type="Proteomes" id="UP000030758">
    <property type="component" value="Unassembled WGS sequence"/>
</dbReference>
<evidence type="ECO:0000313" key="3">
    <source>
        <dbReference type="EMBL" id="KFD67757.1"/>
    </source>
</evidence>
<dbReference type="Gene3D" id="1.10.10.1450">
    <property type="match status" value="1"/>
</dbReference>
<protein>
    <recommendedName>
        <fullName evidence="1">Mos1 transposase HTH domain-containing protein</fullName>
    </recommendedName>
</protein>
<feature type="domain" description="Mos1 transposase HTH" evidence="1">
    <location>
        <begin position="5"/>
        <end position="52"/>
    </location>
</feature>
<dbReference type="GO" id="GO:0044774">
    <property type="term" value="P:mitotic DNA integrity checkpoint signaling"/>
    <property type="evidence" value="ECO:0007669"/>
    <property type="project" value="TreeGrafter"/>
</dbReference>
<evidence type="ECO:0000259" key="1">
    <source>
        <dbReference type="Pfam" id="PF17906"/>
    </source>
</evidence>
<dbReference type="GO" id="GO:0015074">
    <property type="term" value="P:DNA integration"/>
    <property type="evidence" value="ECO:0007669"/>
    <property type="project" value="TreeGrafter"/>
</dbReference>